<dbReference type="EMBL" id="AORI01000005">
    <property type="protein sequence ID" value="ENY69127.1"/>
    <property type="molecule type" value="Genomic_DNA"/>
</dbReference>
<reference evidence="1 2" key="1">
    <citation type="journal article" date="2013" name="Genome Announc.">
        <title>Draft Genome Sequences of Mycoplasma auris and Mycoplasma yeatsii, Two Species of the Ear Canal of Caprinae.</title>
        <authorList>
            <person name="Dordet-Frisoni E."/>
            <person name="Baranowski E."/>
            <person name="Barre A."/>
            <person name="Blanchard A."/>
            <person name="Breton M."/>
            <person name="Couture C."/>
            <person name="Dupuy V."/>
            <person name="Gaurivaud P."/>
            <person name="Jacob D."/>
            <person name="Lemaitre C."/>
            <person name="Manso-Silvan L."/>
            <person name="Nikolski M."/>
            <person name="Nouvel L.X."/>
            <person name="Poumarat F."/>
            <person name="Sirand-Pugnet P."/>
            <person name="Thebault P."/>
            <person name="Theil S."/>
            <person name="Thiaucourt F."/>
            <person name="Citti C."/>
            <person name="Tardy F."/>
        </authorList>
    </citation>
    <scope>NUCLEOTIDE SEQUENCE [LARGE SCALE GENOMIC DNA]</scope>
    <source>
        <strain evidence="1 2">15026</strain>
    </source>
</reference>
<organism evidence="1 2">
    <name type="scientific">Metamycoplasma auris 15026</name>
    <dbReference type="NCBI Taxonomy" id="1188233"/>
    <lineage>
        <taxon>Bacteria</taxon>
        <taxon>Bacillati</taxon>
        <taxon>Mycoplasmatota</taxon>
        <taxon>Mycoplasmoidales</taxon>
        <taxon>Metamycoplasmataceae</taxon>
        <taxon>Metamycoplasma</taxon>
    </lineage>
</organism>
<accession>N9V156</accession>
<dbReference type="STRING" id="1188233.MAU_1680"/>
<comment type="caution">
    <text evidence="1">The sequence shown here is derived from an EMBL/GenBank/DDBJ whole genome shotgun (WGS) entry which is preliminary data.</text>
</comment>
<dbReference type="PATRIC" id="fig|1188233.3.peg.169"/>
<keyword evidence="2" id="KW-1185">Reference proteome</keyword>
<gene>
    <name evidence="1" type="ORF">MAU_1680</name>
</gene>
<proteinExistence type="predicted"/>
<evidence type="ECO:0000313" key="1">
    <source>
        <dbReference type="EMBL" id="ENY69127.1"/>
    </source>
</evidence>
<dbReference type="AlphaFoldDB" id="N9V156"/>
<dbReference type="Proteomes" id="UP000013131">
    <property type="component" value="Unassembled WGS sequence"/>
</dbReference>
<dbReference type="NCBIfam" id="NF045879">
    <property type="entry name" value="ICE_Mbov_0392"/>
    <property type="match status" value="1"/>
</dbReference>
<evidence type="ECO:0000313" key="2">
    <source>
        <dbReference type="Proteomes" id="UP000013131"/>
    </source>
</evidence>
<sequence length="212" mass="25009">MKKLFKKKHIKWLQAYEDSKNINVYRMFNNKARSFKVAKEQEIYVELIKNIVSSLEDFDEDFIQLIYDELKVSKNLNWISKIAKMTEELRLTSDIKKCTLFDLFIKNNSIFTIQEIWTSVDTELKEKGILGNVLLASDLVTFNHELKDKDTLVQINSLGRLELISSLRHDLMDWIAGSKIQDLILCYSYSKDDFVNDNQEIFAIKKVFKDNY</sequence>
<protein>
    <submittedName>
        <fullName evidence="1">Uncharacterized protein</fullName>
    </submittedName>
</protein>
<dbReference type="RefSeq" id="WP_004423678.1">
    <property type="nucleotide sequence ID" value="NZ_AORI01000005.1"/>
</dbReference>
<name>N9V156_9BACT</name>